<dbReference type="InterPro" id="IPR035992">
    <property type="entry name" value="Ricin_B-like_lectins"/>
</dbReference>
<gene>
    <name evidence="2" type="ORF">ACFYNQ_05155</name>
</gene>
<dbReference type="SMART" id="SM00458">
    <property type="entry name" value="RICIN"/>
    <property type="match status" value="1"/>
</dbReference>
<dbReference type="EMBL" id="JBIAHM010000002">
    <property type="protein sequence ID" value="MFE9597953.1"/>
    <property type="molecule type" value="Genomic_DNA"/>
</dbReference>
<sequence length="178" mass="19084">MTNVRKRARVLLAGLVAVVISCWGVVDARAADTPSSAGLAAPAVAGSYFKVVNRFSGKCMDIRQEEPPLGAHVQQYDCTGTDNQLWTAVPTGDGYYFLVSKQSGLCMAQFAGVLWMLNCNGVTSQQWSAVAAGFEWNELHHRSSGLCAYATGTGNLALEELTPCSAGSFSQHWQFVTV</sequence>
<reference evidence="2 3" key="1">
    <citation type="submission" date="2024-10" db="EMBL/GenBank/DDBJ databases">
        <title>The Natural Products Discovery Center: Release of the First 8490 Sequenced Strains for Exploring Actinobacteria Biosynthetic Diversity.</title>
        <authorList>
            <person name="Kalkreuter E."/>
            <person name="Kautsar S.A."/>
            <person name="Yang D."/>
            <person name="Bader C.D."/>
            <person name="Teijaro C.N."/>
            <person name="Fluegel L."/>
            <person name="Davis C.M."/>
            <person name="Simpson J.R."/>
            <person name="Lauterbach L."/>
            <person name="Steele A.D."/>
            <person name="Gui C."/>
            <person name="Meng S."/>
            <person name="Li G."/>
            <person name="Viehrig K."/>
            <person name="Ye F."/>
            <person name="Su P."/>
            <person name="Kiefer A.F."/>
            <person name="Nichols A."/>
            <person name="Cepeda A.J."/>
            <person name="Yan W."/>
            <person name="Fan B."/>
            <person name="Jiang Y."/>
            <person name="Adhikari A."/>
            <person name="Zheng C.-J."/>
            <person name="Schuster L."/>
            <person name="Cowan T.M."/>
            <person name="Smanski M.J."/>
            <person name="Chevrette M.G."/>
            <person name="De Carvalho L.P.S."/>
            <person name="Shen B."/>
        </authorList>
    </citation>
    <scope>NUCLEOTIDE SEQUENCE [LARGE SCALE GENOMIC DNA]</scope>
    <source>
        <strain evidence="2 3">NPDC006488</strain>
    </source>
</reference>
<keyword evidence="3" id="KW-1185">Reference proteome</keyword>
<dbReference type="PROSITE" id="PS50231">
    <property type="entry name" value="RICIN_B_LECTIN"/>
    <property type="match status" value="1"/>
</dbReference>
<accession>A0ABW6LXV0</accession>
<protein>
    <submittedName>
        <fullName evidence="2">RICIN domain-containing protein</fullName>
    </submittedName>
</protein>
<feature type="domain" description="Ricin B lectin" evidence="1">
    <location>
        <begin position="46"/>
        <end position="176"/>
    </location>
</feature>
<organism evidence="2 3">
    <name type="scientific">Streptomyces hokutonensis</name>
    <dbReference type="NCBI Taxonomy" id="1306990"/>
    <lineage>
        <taxon>Bacteria</taxon>
        <taxon>Bacillati</taxon>
        <taxon>Actinomycetota</taxon>
        <taxon>Actinomycetes</taxon>
        <taxon>Kitasatosporales</taxon>
        <taxon>Streptomycetaceae</taxon>
        <taxon>Streptomyces</taxon>
    </lineage>
</organism>
<name>A0ABW6LXV0_9ACTN</name>
<dbReference type="Gene3D" id="2.80.10.50">
    <property type="match status" value="2"/>
</dbReference>
<dbReference type="Proteomes" id="UP001601303">
    <property type="component" value="Unassembled WGS sequence"/>
</dbReference>
<dbReference type="InterPro" id="IPR000772">
    <property type="entry name" value="Ricin_B_lectin"/>
</dbReference>
<dbReference type="SUPFAM" id="SSF50370">
    <property type="entry name" value="Ricin B-like lectins"/>
    <property type="match status" value="1"/>
</dbReference>
<dbReference type="PROSITE" id="PS51257">
    <property type="entry name" value="PROKAR_LIPOPROTEIN"/>
    <property type="match status" value="1"/>
</dbReference>
<dbReference type="Pfam" id="PF00652">
    <property type="entry name" value="Ricin_B_lectin"/>
    <property type="match status" value="1"/>
</dbReference>
<comment type="caution">
    <text evidence="2">The sequence shown here is derived from an EMBL/GenBank/DDBJ whole genome shotgun (WGS) entry which is preliminary data.</text>
</comment>
<dbReference type="CDD" id="cd00161">
    <property type="entry name" value="beta-trefoil_Ricin-like"/>
    <property type="match status" value="1"/>
</dbReference>
<proteinExistence type="predicted"/>
<evidence type="ECO:0000259" key="1">
    <source>
        <dbReference type="SMART" id="SM00458"/>
    </source>
</evidence>
<dbReference type="RefSeq" id="WP_388102974.1">
    <property type="nucleotide sequence ID" value="NZ_JBIAHM010000002.1"/>
</dbReference>
<evidence type="ECO:0000313" key="3">
    <source>
        <dbReference type="Proteomes" id="UP001601303"/>
    </source>
</evidence>
<evidence type="ECO:0000313" key="2">
    <source>
        <dbReference type="EMBL" id="MFE9597953.1"/>
    </source>
</evidence>